<evidence type="ECO:0000313" key="1">
    <source>
        <dbReference type="EMBL" id="SVC32189.1"/>
    </source>
</evidence>
<name>A0A382L6C5_9ZZZZ</name>
<dbReference type="InterPro" id="IPR010994">
    <property type="entry name" value="RuvA_2-like"/>
</dbReference>
<dbReference type="EMBL" id="UINC01085030">
    <property type="protein sequence ID" value="SVC32189.1"/>
    <property type="molecule type" value="Genomic_DNA"/>
</dbReference>
<protein>
    <submittedName>
        <fullName evidence="1">Uncharacterized protein</fullName>
    </submittedName>
</protein>
<dbReference type="AlphaFoldDB" id="A0A382L6C5"/>
<reference evidence="1" key="1">
    <citation type="submission" date="2018-05" db="EMBL/GenBank/DDBJ databases">
        <authorList>
            <person name="Lanie J.A."/>
            <person name="Ng W.-L."/>
            <person name="Kazmierczak K.M."/>
            <person name="Andrzejewski T.M."/>
            <person name="Davidsen T.M."/>
            <person name="Wayne K.J."/>
            <person name="Tettelin H."/>
            <person name="Glass J.I."/>
            <person name="Rusch D."/>
            <person name="Podicherti R."/>
            <person name="Tsui H.-C.T."/>
            <person name="Winkler M.E."/>
        </authorList>
    </citation>
    <scope>NUCLEOTIDE SEQUENCE</scope>
</reference>
<sequence length="122" mass="13143">VPSLVQTITGFFKGPSGPKCPECNSVIIDDTCPNLDCPVKVAEWITRWCSPEAANIPALAQAEAGQLAKLRLVLHPGELYELGQGDWDRLEGVSDDQLAGIQRQIEDSKSAVPNAVLYGLNL</sequence>
<proteinExistence type="predicted"/>
<organism evidence="1">
    <name type="scientific">marine metagenome</name>
    <dbReference type="NCBI Taxonomy" id="408172"/>
    <lineage>
        <taxon>unclassified sequences</taxon>
        <taxon>metagenomes</taxon>
        <taxon>ecological metagenomes</taxon>
    </lineage>
</organism>
<feature type="non-terminal residue" evidence="1">
    <location>
        <position position="122"/>
    </location>
</feature>
<dbReference type="SUPFAM" id="SSF47781">
    <property type="entry name" value="RuvA domain 2-like"/>
    <property type="match status" value="1"/>
</dbReference>
<dbReference type="Gene3D" id="1.10.150.20">
    <property type="entry name" value="5' to 3' exonuclease, C-terminal subdomain"/>
    <property type="match status" value="1"/>
</dbReference>
<accession>A0A382L6C5</accession>
<feature type="non-terminal residue" evidence="1">
    <location>
        <position position="1"/>
    </location>
</feature>
<gene>
    <name evidence="1" type="ORF">METZ01_LOCUS285043</name>
</gene>